<evidence type="ECO:0000313" key="3">
    <source>
        <dbReference type="Proteomes" id="UP000467841"/>
    </source>
</evidence>
<gene>
    <name evidence="2" type="ORF">MERR_LOCUS19962</name>
</gene>
<reference evidence="2" key="1">
    <citation type="submission" date="2020-01" db="EMBL/GenBank/DDBJ databases">
        <authorList>
            <person name="Mishra B."/>
        </authorList>
    </citation>
    <scope>NUCLEOTIDE SEQUENCE [LARGE SCALE GENOMIC DNA]</scope>
</reference>
<sequence>MHLNSVRDLKLATVEKLILGSPVLEDFKTVGTFDHSKKFLRVCSETLKRIHINGYTHVVIDAPLLQCLRVMVYLPKDLKIINLGSSTKLDINIHYGNNVYDRSFICDFLTIVSRFRDVVISDVDWKGLIRYSEPGPLLQLQNIFRLNVKFSNYDLEMLPTILESCPKLESLILELVGHNKNTELKVAFPRVPACLGSSLKFVDFKRSSKGFEGEMELVRYFLKNSAILDMLRLDLYHTKKAKCAFFQELVAMPRCSSACKVIVL</sequence>
<dbReference type="OrthoDB" id="1072124at2759"/>
<dbReference type="InterPro" id="IPR006566">
    <property type="entry name" value="FBD"/>
</dbReference>
<evidence type="ECO:0000259" key="1">
    <source>
        <dbReference type="SMART" id="SM00579"/>
    </source>
</evidence>
<dbReference type="SMART" id="SM00579">
    <property type="entry name" value="FBD"/>
    <property type="match status" value="1"/>
</dbReference>
<dbReference type="InterPro" id="IPR050232">
    <property type="entry name" value="FBL13/AtMIF1-like"/>
</dbReference>
<dbReference type="PANTHER" id="PTHR31900:SF25">
    <property type="entry name" value="FBD DOMAIN-CONTAINING PROTEIN"/>
    <property type="match status" value="1"/>
</dbReference>
<organism evidence="2 3">
    <name type="scientific">Microthlaspi erraticum</name>
    <dbReference type="NCBI Taxonomy" id="1685480"/>
    <lineage>
        <taxon>Eukaryota</taxon>
        <taxon>Viridiplantae</taxon>
        <taxon>Streptophyta</taxon>
        <taxon>Embryophyta</taxon>
        <taxon>Tracheophyta</taxon>
        <taxon>Spermatophyta</taxon>
        <taxon>Magnoliopsida</taxon>
        <taxon>eudicotyledons</taxon>
        <taxon>Gunneridae</taxon>
        <taxon>Pentapetalae</taxon>
        <taxon>rosids</taxon>
        <taxon>malvids</taxon>
        <taxon>Brassicales</taxon>
        <taxon>Brassicaceae</taxon>
        <taxon>Coluteocarpeae</taxon>
        <taxon>Microthlaspi</taxon>
    </lineage>
</organism>
<evidence type="ECO:0000313" key="2">
    <source>
        <dbReference type="EMBL" id="CAA7032727.1"/>
    </source>
</evidence>
<dbReference type="AlphaFoldDB" id="A0A6D2IU94"/>
<dbReference type="Proteomes" id="UP000467841">
    <property type="component" value="Unassembled WGS sequence"/>
</dbReference>
<dbReference type="Pfam" id="PF08387">
    <property type="entry name" value="FBD"/>
    <property type="match status" value="1"/>
</dbReference>
<proteinExistence type="predicted"/>
<dbReference type="PANTHER" id="PTHR31900">
    <property type="entry name" value="F-BOX/RNI SUPERFAMILY PROTEIN-RELATED"/>
    <property type="match status" value="1"/>
</dbReference>
<feature type="domain" description="FBD" evidence="1">
    <location>
        <begin position="193"/>
        <end position="264"/>
    </location>
</feature>
<keyword evidence="3" id="KW-1185">Reference proteome</keyword>
<accession>A0A6D2IU94</accession>
<comment type="caution">
    <text evidence="2">The sequence shown here is derived from an EMBL/GenBank/DDBJ whole genome shotgun (WGS) entry which is preliminary data.</text>
</comment>
<name>A0A6D2IU94_9BRAS</name>
<protein>
    <recommendedName>
        <fullName evidence="1">FBD domain-containing protein</fullName>
    </recommendedName>
</protein>
<dbReference type="EMBL" id="CACVBM020001126">
    <property type="protein sequence ID" value="CAA7032727.1"/>
    <property type="molecule type" value="Genomic_DNA"/>
</dbReference>